<evidence type="ECO:0000256" key="6">
    <source>
        <dbReference type="ARBA" id="ARBA00022777"/>
    </source>
</evidence>
<dbReference type="Pfam" id="PF00672">
    <property type="entry name" value="HAMP"/>
    <property type="match status" value="1"/>
</dbReference>
<dbReference type="SUPFAM" id="SSF47384">
    <property type="entry name" value="Homodimeric domain of signal transducing histidine kinase"/>
    <property type="match status" value="1"/>
</dbReference>
<dbReference type="SMART" id="SM00387">
    <property type="entry name" value="HATPase_c"/>
    <property type="match status" value="1"/>
</dbReference>
<dbReference type="PANTHER" id="PTHR43065">
    <property type="entry name" value="SENSOR HISTIDINE KINASE"/>
    <property type="match status" value="1"/>
</dbReference>
<protein>
    <recommendedName>
        <fullName evidence="3">histidine kinase</fullName>
        <ecNumber evidence="3">2.7.13.3</ecNumber>
    </recommendedName>
</protein>
<evidence type="ECO:0000313" key="12">
    <source>
        <dbReference type="EMBL" id="AFZ08309.1"/>
    </source>
</evidence>
<keyword evidence="7" id="KW-0902">Two-component regulatory system</keyword>
<dbReference type="CDD" id="cd00082">
    <property type="entry name" value="HisKA"/>
    <property type="match status" value="1"/>
</dbReference>
<comment type="subcellular location">
    <subcellularLocation>
        <location evidence="2">Membrane</location>
    </subcellularLocation>
</comment>
<evidence type="ECO:0000313" key="13">
    <source>
        <dbReference type="Proteomes" id="UP000010478"/>
    </source>
</evidence>
<keyword evidence="9" id="KW-1133">Transmembrane helix</keyword>
<dbReference type="EC" id="2.7.13.3" evidence="3"/>
<keyword evidence="4" id="KW-0597">Phosphoprotein</keyword>
<keyword evidence="9" id="KW-0812">Transmembrane</keyword>
<sequence length="635" mass="71726">MRTKNHHQAVLHKQSRRKTSRDLELPSNWFQRLIRRTPIRWKISLGYALVLSIAVLGTTAGQLVGNLYTKKAWDKLNLEQDEAQLLSELKIAVLQTQSQQQKLVILIGNSASFNQEKDEYFAHNKRVNQLFSKLRILVEQNFNKDDPEIVKLNQCLQTYDAIQTAYSQQLDGLLQEIDPKRLSPEKVTASQQLLWEFTKSQSAIHFNQLSEDLTKLVKLAYQGQDRAEIGMEDAREVLKEVSIASLLLSLIGATIFAFYISRMISQPIEALTQVAEQVTKESNFSLQASVTTDDEVGELTISFNSLIESVKEHIEALKLSQQNLEKRVEERTEEISQKNHELQSAYNQLADALHNLQQTQAQLIQAEKMSSLGQMVAGIAHEINNPVSFIYSNLEHASNYAQDLLRLVELYQKQYPNPSGAIQAETEAIELDFLADDFSKVIHSMKNGADRIRQIVLSLRNFSRLDESQLKLANIHEGIDSTLVILNQRLEQRIAVIKEYGDLPLVKCYPALLNQVFMNIIENAIAALEEGKINSKNLSCGTQQPTIWIHTKIIDSEMVRIGIRDNGTGIPPELINKVFDPFFTTKDVGKGTGLGLTVCYQMIEKHKGNLEVFSELGEGAEFLITLPIKPSDSST</sequence>
<proteinExistence type="predicted"/>
<dbReference type="GO" id="GO:0000155">
    <property type="term" value="F:phosphorelay sensor kinase activity"/>
    <property type="evidence" value="ECO:0007669"/>
    <property type="project" value="InterPro"/>
</dbReference>
<organism evidence="12 13">
    <name type="scientific">Phormidium nigroviride PCC 7112</name>
    <dbReference type="NCBI Taxonomy" id="179408"/>
    <lineage>
        <taxon>Bacteria</taxon>
        <taxon>Bacillati</taxon>
        <taxon>Cyanobacteriota</taxon>
        <taxon>Cyanophyceae</taxon>
        <taxon>Oscillatoriophycideae</taxon>
        <taxon>Oscillatoriales</taxon>
        <taxon>Oscillatoriaceae</taxon>
        <taxon>Phormidium</taxon>
    </lineage>
</organism>
<comment type="catalytic activity">
    <reaction evidence="1">
        <text>ATP + protein L-histidine = ADP + protein N-phospho-L-histidine.</text>
        <dbReference type="EC" id="2.7.13.3"/>
    </reaction>
</comment>
<dbReference type="Gene3D" id="3.30.565.10">
    <property type="entry name" value="Histidine kinase-like ATPase, C-terminal domain"/>
    <property type="match status" value="1"/>
</dbReference>
<dbReference type="InterPro" id="IPR036890">
    <property type="entry name" value="HATPase_C_sf"/>
</dbReference>
<dbReference type="InterPro" id="IPR003661">
    <property type="entry name" value="HisK_dim/P_dom"/>
</dbReference>
<dbReference type="OrthoDB" id="501036at2"/>
<dbReference type="InterPro" id="IPR003660">
    <property type="entry name" value="HAMP_dom"/>
</dbReference>
<keyword evidence="9" id="KW-0472">Membrane</keyword>
<evidence type="ECO:0000256" key="1">
    <source>
        <dbReference type="ARBA" id="ARBA00000085"/>
    </source>
</evidence>
<dbReference type="SMART" id="SM00304">
    <property type="entry name" value="HAMP"/>
    <property type="match status" value="1"/>
</dbReference>
<evidence type="ECO:0000256" key="5">
    <source>
        <dbReference type="ARBA" id="ARBA00022679"/>
    </source>
</evidence>
<keyword evidence="13" id="KW-1185">Reference proteome</keyword>
<dbReference type="InterPro" id="IPR004358">
    <property type="entry name" value="Sig_transdc_His_kin-like_C"/>
</dbReference>
<dbReference type="PROSITE" id="PS50885">
    <property type="entry name" value="HAMP"/>
    <property type="match status" value="1"/>
</dbReference>
<dbReference type="eggNOG" id="COG4191">
    <property type="taxonomic scope" value="Bacteria"/>
</dbReference>
<dbReference type="Pfam" id="PF02518">
    <property type="entry name" value="HATPase_c"/>
    <property type="match status" value="1"/>
</dbReference>
<dbReference type="Gene3D" id="6.10.340.10">
    <property type="match status" value="1"/>
</dbReference>
<feature type="domain" description="Histidine kinase" evidence="10">
    <location>
        <begin position="378"/>
        <end position="630"/>
    </location>
</feature>
<evidence type="ECO:0000259" key="10">
    <source>
        <dbReference type="PROSITE" id="PS50109"/>
    </source>
</evidence>
<evidence type="ECO:0000259" key="11">
    <source>
        <dbReference type="PROSITE" id="PS50885"/>
    </source>
</evidence>
<dbReference type="CDD" id="cd06225">
    <property type="entry name" value="HAMP"/>
    <property type="match status" value="1"/>
</dbReference>
<keyword evidence="8" id="KW-0175">Coiled coil</keyword>
<dbReference type="GO" id="GO:0016020">
    <property type="term" value="C:membrane"/>
    <property type="evidence" value="ECO:0007669"/>
    <property type="project" value="UniProtKB-SubCell"/>
</dbReference>
<dbReference type="Gene3D" id="1.10.287.130">
    <property type="match status" value="1"/>
</dbReference>
<dbReference type="EMBL" id="CP003614">
    <property type="protein sequence ID" value="AFZ08309.1"/>
    <property type="molecule type" value="Genomic_DNA"/>
</dbReference>
<dbReference type="PROSITE" id="PS50109">
    <property type="entry name" value="HIS_KIN"/>
    <property type="match status" value="1"/>
</dbReference>
<gene>
    <name evidence="12" type="ORF">Osc7112_3973</name>
</gene>
<dbReference type="InterPro" id="IPR036097">
    <property type="entry name" value="HisK_dim/P_sf"/>
</dbReference>
<feature type="domain" description="HAMP" evidence="11">
    <location>
        <begin position="262"/>
        <end position="315"/>
    </location>
</feature>
<evidence type="ECO:0000256" key="4">
    <source>
        <dbReference type="ARBA" id="ARBA00022553"/>
    </source>
</evidence>
<evidence type="ECO:0000256" key="8">
    <source>
        <dbReference type="SAM" id="Coils"/>
    </source>
</evidence>
<reference evidence="12 13" key="1">
    <citation type="submission" date="2012-05" db="EMBL/GenBank/DDBJ databases">
        <title>Finished chromosome of genome of Oscillatoria sp. PCC 7112.</title>
        <authorList>
            <consortium name="US DOE Joint Genome Institute"/>
            <person name="Gugger M."/>
            <person name="Coursin T."/>
            <person name="Rippka R."/>
            <person name="Tandeau De Marsac N."/>
            <person name="Huntemann M."/>
            <person name="Wei C.-L."/>
            <person name="Han J."/>
            <person name="Detter J.C."/>
            <person name="Han C."/>
            <person name="Tapia R."/>
            <person name="Davenport K."/>
            <person name="Daligault H."/>
            <person name="Erkkila T."/>
            <person name="Gu W."/>
            <person name="Munk A.C.C."/>
            <person name="Teshima H."/>
            <person name="Xu Y."/>
            <person name="Chain P."/>
            <person name="Chen A."/>
            <person name="Krypides N."/>
            <person name="Mavromatis K."/>
            <person name="Markowitz V."/>
            <person name="Szeto E."/>
            <person name="Ivanova N."/>
            <person name="Mikhailova N."/>
            <person name="Ovchinnikova G."/>
            <person name="Pagani I."/>
            <person name="Pati A."/>
            <person name="Goodwin L."/>
            <person name="Peters L."/>
            <person name="Pitluck S."/>
            <person name="Woyke T."/>
            <person name="Kerfeld C."/>
        </authorList>
    </citation>
    <scope>NUCLEOTIDE SEQUENCE [LARGE SCALE GENOMIC DNA]</scope>
    <source>
        <strain evidence="12 13">PCC 7112</strain>
    </source>
</reference>
<dbReference type="PRINTS" id="PR00344">
    <property type="entry name" value="BCTRLSENSOR"/>
</dbReference>
<dbReference type="SMART" id="SM00388">
    <property type="entry name" value="HisKA"/>
    <property type="match status" value="1"/>
</dbReference>
<dbReference type="RefSeq" id="WP_015177558.1">
    <property type="nucleotide sequence ID" value="NC_019729.1"/>
</dbReference>
<feature type="coiled-coil region" evidence="8">
    <location>
        <begin position="307"/>
        <end position="369"/>
    </location>
</feature>
<dbReference type="PANTHER" id="PTHR43065:SF50">
    <property type="entry name" value="HISTIDINE KINASE"/>
    <property type="match status" value="1"/>
</dbReference>
<evidence type="ECO:0000256" key="2">
    <source>
        <dbReference type="ARBA" id="ARBA00004370"/>
    </source>
</evidence>
<dbReference type="InterPro" id="IPR005467">
    <property type="entry name" value="His_kinase_dom"/>
</dbReference>
<name>K9VL98_9CYAN</name>
<evidence type="ECO:0000256" key="7">
    <source>
        <dbReference type="ARBA" id="ARBA00023012"/>
    </source>
</evidence>
<keyword evidence="6 12" id="KW-0418">Kinase</keyword>
<dbReference type="SUPFAM" id="SSF158472">
    <property type="entry name" value="HAMP domain-like"/>
    <property type="match status" value="1"/>
</dbReference>
<dbReference type="SUPFAM" id="SSF55874">
    <property type="entry name" value="ATPase domain of HSP90 chaperone/DNA topoisomerase II/histidine kinase"/>
    <property type="match status" value="1"/>
</dbReference>
<evidence type="ECO:0000256" key="3">
    <source>
        <dbReference type="ARBA" id="ARBA00012438"/>
    </source>
</evidence>
<dbReference type="InterPro" id="IPR003594">
    <property type="entry name" value="HATPase_dom"/>
</dbReference>
<accession>K9VL98</accession>
<dbReference type="AlphaFoldDB" id="K9VL98"/>
<dbReference type="HOGENOM" id="CLU_000445_114_39_3"/>
<evidence type="ECO:0000256" key="9">
    <source>
        <dbReference type="SAM" id="Phobius"/>
    </source>
</evidence>
<dbReference type="eggNOG" id="COG3850">
    <property type="taxonomic scope" value="Bacteria"/>
</dbReference>
<feature type="transmembrane region" description="Helical" evidence="9">
    <location>
        <begin position="45"/>
        <end position="68"/>
    </location>
</feature>
<dbReference type="STRING" id="179408.Osc7112_3973"/>
<keyword evidence="5" id="KW-0808">Transferase</keyword>
<dbReference type="KEGG" id="oni:Osc7112_3973"/>
<dbReference type="Proteomes" id="UP000010478">
    <property type="component" value="Chromosome"/>
</dbReference>
<dbReference type="PATRIC" id="fig|179408.3.peg.4890"/>